<dbReference type="AlphaFoldDB" id="A0A084AXE3"/>
<sequence>MARGRNQGRLSVMNQSPDLATMSEYADTRPESSPYEASVVKLRFKDGTELTVLDSLLRKSSSLPRLCSPGSYIPFEHVCKEVGHVLVHYLFTDKYQCLRPKGSSLYERLADEFATSVQVYALARKYELPYLEELAKDEIERLGKRLSVSVVLDIVQSAYPEPTSDDLWLRNYLKSNLQSILKSPAELLALSTPKTNLNKRSVSDLLFRGLVELVHDQALLPRGINEASKVEIPEESAVLTPAPPTAPEAGNLGLSETLKTDPSTGNEPEPFQTGPEPAAASEPERSTEGVPVPEPELKEESLGLFMSIKSSEPTKTKGKESKEPVLVPEFVVTKGSESEPTPTLQQTNGASFRGDDWQKSSKDAGELTVSNPDPEPMANDDDSRGNEGNLENNNKKTKKMKKKKKMMMMNKNGYDEPEPGSSVSNELELKTPPDKEPETTSEQEQLTNVNAPKPLPKKDKKRKMKLKRALAELDMKKLDEKKPADGETERESQTEVTGEQVEATAPAVVDEANAAAPVAADETKATPTTSADWSLCESGSQGVKADAEGGCPTQPAAAVWW</sequence>
<dbReference type="Proteomes" id="UP000028045">
    <property type="component" value="Unassembled WGS sequence"/>
</dbReference>
<proteinExistence type="predicted"/>
<feature type="compositionally biased region" description="Polar residues" evidence="1">
    <location>
        <begin position="338"/>
        <end position="350"/>
    </location>
</feature>
<dbReference type="HOGENOM" id="CLU_472649_0_0_1"/>
<evidence type="ECO:0008006" key="4">
    <source>
        <dbReference type="Google" id="ProtNLM"/>
    </source>
</evidence>
<feature type="compositionally biased region" description="Basic and acidic residues" evidence="1">
    <location>
        <begin position="427"/>
        <end position="438"/>
    </location>
</feature>
<gene>
    <name evidence="2" type="ORF">S7711_03990</name>
</gene>
<keyword evidence="3" id="KW-1185">Reference proteome</keyword>
<organism evidence="2 3">
    <name type="scientific">Stachybotrys chartarum (strain CBS 109288 / IBT 7711)</name>
    <name type="common">Toxic black mold</name>
    <name type="synonym">Stilbospora chartarum</name>
    <dbReference type="NCBI Taxonomy" id="1280523"/>
    <lineage>
        <taxon>Eukaryota</taxon>
        <taxon>Fungi</taxon>
        <taxon>Dikarya</taxon>
        <taxon>Ascomycota</taxon>
        <taxon>Pezizomycotina</taxon>
        <taxon>Sordariomycetes</taxon>
        <taxon>Hypocreomycetidae</taxon>
        <taxon>Hypocreales</taxon>
        <taxon>Stachybotryaceae</taxon>
        <taxon>Stachybotrys</taxon>
    </lineage>
</organism>
<dbReference type="InterPro" id="IPR011333">
    <property type="entry name" value="SKP1/BTB/POZ_sf"/>
</dbReference>
<protein>
    <recommendedName>
        <fullName evidence="4">BTB domain-containing protein</fullName>
    </recommendedName>
</protein>
<evidence type="ECO:0000313" key="2">
    <source>
        <dbReference type="EMBL" id="KEY69972.1"/>
    </source>
</evidence>
<accession>A0A084AXE3</accession>
<feature type="compositionally biased region" description="Basic and acidic residues" evidence="1">
    <location>
        <begin position="353"/>
        <end position="365"/>
    </location>
</feature>
<dbReference type="EMBL" id="KL648500">
    <property type="protein sequence ID" value="KEY69972.1"/>
    <property type="molecule type" value="Genomic_DNA"/>
</dbReference>
<feature type="compositionally biased region" description="Basic residues" evidence="1">
    <location>
        <begin position="395"/>
        <end position="406"/>
    </location>
</feature>
<reference evidence="2 3" key="1">
    <citation type="journal article" date="2014" name="BMC Genomics">
        <title>Comparative genome sequencing reveals chemotype-specific gene clusters in the toxigenic black mold Stachybotrys.</title>
        <authorList>
            <person name="Semeiks J."/>
            <person name="Borek D."/>
            <person name="Otwinowski Z."/>
            <person name="Grishin N.V."/>
        </authorList>
    </citation>
    <scope>NUCLEOTIDE SEQUENCE [LARGE SCALE GENOMIC DNA]</scope>
    <source>
        <strain evidence="3">CBS 109288 / IBT 7711</strain>
    </source>
</reference>
<dbReference type="OrthoDB" id="3594103at2759"/>
<evidence type="ECO:0000256" key="1">
    <source>
        <dbReference type="SAM" id="MobiDB-lite"/>
    </source>
</evidence>
<feature type="region of interest" description="Disordered" evidence="1">
    <location>
        <begin position="235"/>
        <end position="502"/>
    </location>
</feature>
<dbReference type="PANTHER" id="PTHR37538">
    <property type="entry name" value="BTB DOMAIN-CONTAINING PROTEIN"/>
    <property type="match status" value="1"/>
</dbReference>
<feature type="region of interest" description="Disordered" evidence="1">
    <location>
        <begin position="515"/>
        <end position="561"/>
    </location>
</feature>
<name>A0A084AXE3_STACB</name>
<feature type="compositionally biased region" description="Basic and acidic residues" evidence="1">
    <location>
        <begin position="312"/>
        <end position="323"/>
    </location>
</feature>
<feature type="compositionally biased region" description="Basic and acidic residues" evidence="1">
    <location>
        <begin position="469"/>
        <end position="493"/>
    </location>
</feature>
<feature type="compositionally biased region" description="Polar residues" evidence="1">
    <location>
        <begin position="525"/>
        <end position="541"/>
    </location>
</feature>
<dbReference type="PANTHER" id="PTHR37538:SF1">
    <property type="entry name" value="BTB DOMAIN-CONTAINING PROTEIN"/>
    <property type="match status" value="1"/>
</dbReference>
<dbReference type="Gene3D" id="3.30.710.10">
    <property type="entry name" value="Potassium Channel Kv1.1, Chain A"/>
    <property type="match status" value="1"/>
</dbReference>
<feature type="compositionally biased region" description="Basic residues" evidence="1">
    <location>
        <begin position="458"/>
        <end position="468"/>
    </location>
</feature>
<feature type="compositionally biased region" description="Polar residues" evidence="1">
    <location>
        <begin position="440"/>
        <end position="450"/>
    </location>
</feature>
<evidence type="ECO:0000313" key="3">
    <source>
        <dbReference type="Proteomes" id="UP000028045"/>
    </source>
</evidence>